<sequence>MPAEIQNMILARAGVLTLWINGRIDDAKLDVEKFKALLSDVFELDWQGDLTKMPFQNFYFDKLVPPLWRIRTRSMHARIKALCLSSFDNGLDQAAIVNGWTDLLDFGRPAELAKNATRCGSIWMLEHLVDVRKVVTIEMVDVCLAAQYGHLNLLMWLHEQMPDGSWKPWVMNSAASNGHLDCVKWLHANRTEGCTTSAMDLAAQSGNLSMIVWLHNNRTEGCTTEAMDWAATNGHLAIVKFLHANRAEGCTTKAMDWAAGSGHLEVVKWLHENRTEGCTSDAIKRAAQYGHADVVEFLHRNRTEGSIADAAKAAARAGSLNLIMCIRNLAPDAIDGSLVNESASSGEIPLLEWLINETGVMPTADALTFAVYSIGFCILPWFRDRMPGIFHSHAVSKVGNESADAVIDWFKHDDLPTSASWVMDLAIEEHQVVVVKWLLEHLPYGGWDGDWDRDTLRQARELLGTA</sequence>
<evidence type="ECO:0000313" key="2">
    <source>
        <dbReference type="Proteomes" id="UP001527925"/>
    </source>
</evidence>
<dbReference type="InterPro" id="IPR002110">
    <property type="entry name" value="Ankyrin_rpt"/>
</dbReference>
<evidence type="ECO:0000313" key="1">
    <source>
        <dbReference type="EMBL" id="KAL2916738.1"/>
    </source>
</evidence>
<gene>
    <name evidence="1" type="ORF">HK105_203517</name>
</gene>
<comment type="caution">
    <text evidence="1">The sequence shown here is derived from an EMBL/GenBank/DDBJ whole genome shotgun (WGS) entry which is preliminary data.</text>
</comment>
<dbReference type="Proteomes" id="UP001527925">
    <property type="component" value="Unassembled WGS sequence"/>
</dbReference>
<protein>
    <recommendedName>
        <fullName evidence="3">Ankyrin repeat protein</fullName>
    </recommendedName>
</protein>
<dbReference type="SUPFAM" id="SSF48403">
    <property type="entry name" value="Ankyrin repeat"/>
    <property type="match status" value="1"/>
</dbReference>
<dbReference type="PANTHER" id="PTHR46586">
    <property type="entry name" value="ANKYRIN REPEAT-CONTAINING PROTEIN"/>
    <property type="match status" value="1"/>
</dbReference>
<dbReference type="InterPro" id="IPR036770">
    <property type="entry name" value="Ankyrin_rpt-contain_sf"/>
</dbReference>
<organism evidence="1 2">
    <name type="scientific">Polyrhizophydium stewartii</name>
    <dbReference type="NCBI Taxonomy" id="2732419"/>
    <lineage>
        <taxon>Eukaryota</taxon>
        <taxon>Fungi</taxon>
        <taxon>Fungi incertae sedis</taxon>
        <taxon>Chytridiomycota</taxon>
        <taxon>Chytridiomycota incertae sedis</taxon>
        <taxon>Chytridiomycetes</taxon>
        <taxon>Rhizophydiales</taxon>
        <taxon>Rhizophydiales incertae sedis</taxon>
        <taxon>Polyrhizophydium</taxon>
    </lineage>
</organism>
<keyword evidence="2" id="KW-1185">Reference proteome</keyword>
<reference evidence="1 2" key="1">
    <citation type="submission" date="2023-09" db="EMBL/GenBank/DDBJ databases">
        <title>Pangenome analysis of Batrachochytrium dendrobatidis and related Chytrids.</title>
        <authorList>
            <person name="Yacoub M.N."/>
            <person name="Stajich J.E."/>
            <person name="James T.Y."/>
        </authorList>
    </citation>
    <scope>NUCLEOTIDE SEQUENCE [LARGE SCALE GENOMIC DNA]</scope>
    <source>
        <strain evidence="1 2">JEL0888</strain>
    </source>
</reference>
<dbReference type="Pfam" id="PF12796">
    <property type="entry name" value="Ank_2"/>
    <property type="match status" value="1"/>
</dbReference>
<dbReference type="EMBL" id="JADGIZ020000014">
    <property type="protein sequence ID" value="KAL2916738.1"/>
    <property type="molecule type" value="Genomic_DNA"/>
</dbReference>
<evidence type="ECO:0008006" key="3">
    <source>
        <dbReference type="Google" id="ProtNLM"/>
    </source>
</evidence>
<dbReference type="Gene3D" id="1.25.40.20">
    <property type="entry name" value="Ankyrin repeat-containing domain"/>
    <property type="match status" value="2"/>
</dbReference>
<accession>A0ABR4NB35</accession>
<proteinExistence type="predicted"/>
<dbReference type="InterPro" id="IPR052050">
    <property type="entry name" value="SecEffector_AnkRepeat"/>
</dbReference>
<dbReference type="Pfam" id="PF13637">
    <property type="entry name" value="Ank_4"/>
    <property type="match status" value="1"/>
</dbReference>
<dbReference type="PANTHER" id="PTHR46586:SF3">
    <property type="entry name" value="ANKYRIN REPEAT-CONTAINING PROTEIN"/>
    <property type="match status" value="1"/>
</dbReference>
<name>A0ABR4NB35_9FUNG</name>